<comment type="caution">
    <text evidence="1">The sequence shown here is derived from an EMBL/GenBank/DDBJ whole genome shotgun (WGS) entry which is preliminary data.</text>
</comment>
<keyword evidence="1" id="KW-0547">Nucleotide-binding</keyword>
<evidence type="ECO:0000313" key="1">
    <source>
        <dbReference type="EMBL" id="NEJ74968.1"/>
    </source>
</evidence>
<dbReference type="GO" id="GO:0005524">
    <property type="term" value="F:ATP binding"/>
    <property type="evidence" value="ECO:0007669"/>
    <property type="project" value="UniProtKB-KW"/>
</dbReference>
<dbReference type="Proteomes" id="UP000471753">
    <property type="component" value="Unassembled WGS sequence"/>
</dbReference>
<proteinExistence type="predicted"/>
<organism evidence="1 2">
    <name type="scientific">Rhizobium phaseoli</name>
    <dbReference type="NCBI Taxonomy" id="396"/>
    <lineage>
        <taxon>Bacteria</taxon>
        <taxon>Pseudomonadati</taxon>
        <taxon>Pseudomonadota</taxon>
        <taxon>Alphaproteobacteria</taxon>
        <taxon>Hyphomicrobiales</taxon>
        <taxon>Rhizobiaceae</taxon>
        <taxon>Rhizobium/Agrobacterium group</taxon>
        <taxon>Rhizobium</taxon>
    </lineage>
</organism>
<protein>
    <submittedName>
        <fullName evidence="1">ABC transporter ATP-binding protein</fullName>
    </submittedName>
</protein>
<dbReference type="EMBL" id="WUFT01000066">
    <property type="protein sequence ID" value="NEJ74968.1"/>
    <property type="molecule type" value="Genomic_DNA"/>
</dbReference>
<name>A0A7K3UQ66_9HYPH</name>
<gene>
    <name evidence="1" type="ORF">GR197_31410</name>
</gene>
<evidence type="ECO:0000313" key="2">
    <source>
        <dbReference type="Proteomes" id="UP000471753"/>
    </source>
</evidence>
<accession>A0A7K3UQ66</accession>
<keyword evidence="1" id="KW-0067">ATP-binding</keyword>
<dbReference type="AlphaFoldDB" id="A0A7K3UQ66"/>
<sequence length="36" mass="4008">ALVSLMSDADYDPQRLGPNARVTVWWDEQNAHPLAA</sequence>
<reference evidence="1 2" key="1">
    <citation type="submission" date="2019-12" db="EMBL/GenBank/DDBJ databases">
        <title>Rhizobium genotypes associated with high levels of biological nitrogen fixation by grain legumes in a temperate-maritime cropping system.</title>
        <authorList>
            <person name="Maluk M."/>
            <person name="Francesc Ferrando Molina F."/>
            <person name="Lopez Del Egido L."/>
            <person name="Lafos M."/>
            <person name="Langarica-Fuentes A."/>
            <person name="Gebre Yohannes G."/>
            <person name="Young M.W."/>
            <person name="Martin P."/>
            <person name="Gantlett R."/>
            <person name="Kenicer G."/>
            <person name="Hawes C."/>
            <person name="Begg G.S."/>
            <person name="Quilliam R.S."/>
            <person name="Squire G.R."/>
            <person name="Poole P.S."/>
            <person name="Young P.W."/>
            <person name="Iannetta P.M."/>
            <person name="James E.K."/>
        </authorList>
    </citation>
    <scope>NUCLEOTIDE SEQUENCE [LARGE SCALE GENOMIC DNA]</scope>
    <source>
        <strain evidence="1 2">JHI366</strain>
    </source>
</reference>
<feature type="non-terminal residue" evidence="1">
    <location>
        <position position="1"/>
    </location>
</feature>